<dbReference type="Gene3D" id="3.40.50.300">
    <property type="entry name" value="P-loop containing nucleotide triphosphate hydrolases"/>
    <property type="match status" value="1"/>
</dbReference>
<dbReference type="PANTHER" id="PTHR12706:SF33">
    <property type="entry name" value="PROTEIN WITH HELICASE_C DOMAIN"/>
    <property type="match status" value="1"/>
</dbReference>
<sequence length="668" mass="71560">MTGRRGRIVRDPKHNRYMYELRAKPDTDAMDSLNVVERGHFQNGTRNVAVISDAASTGISLHASRETPNPKRRLHLTIELPWSADKAIQQLGRTHRSNQASAPVYRLLSTTVGGEKRFAAAVARRLQSLGALTRGDRRAASGVDLSDQNFDSPLGRRSLRRMYDHIVLELPTLPPGADLINILKEFVRTEAGRPEMDDAEAEALTQIDDPELKANQIVMLHKQLRQYVDMMGVEVGSTRRDTVAEEGDPATAAKGRDRGKGGRDTLKGKETGDVKRFLNRLLALPVAEQNLLFTYFTAVLAAEIRAAKQEGKYSEGLADLFGSHATRHKKAGSSGLQEVSVLWTDPLTGLRTYKNEFYVDRGMSWEKPGARNIFSICRPNTGDSFLDFERDDLESRYQHVSLEAAEAEWRAAYEYSLDNCTHGPGCKQGPSCTYGKRITPVTVLSGSVVRVWSVLEAVLARHEHELSKTDRAMRVVRAAFAPSEANQSMSAAPTPIKPSGQPSQTQSSPTTKPEPTTDSHGAAAPPPAAQADAQGPAGTPSANASSPATTATTPPQPATTATTPPPPTTTAATTAAAANPVSRAQAASQPSSNAGAPDSATAAPAEATTAPQHVVGVRYPAVLLPEVEATLSSLLHAALDQASQSGKHAAVAAVNEAGLQWLAYACSG</sequence>
<dbReference type="EMBL" id="MU069601">
    <property type="protein sequence ID" value="KAF5837834.1"/>
    <property type="molecule type" value="Genomic_DNA"/>
</dbReference>
<evidence type="ECO:0008006" key="7">
    <source>
        <dbReference type="Google" id="ProtNLM"/>
    </source>
</evidence>
<dbReference type="Pfam" id="PF13871">
    <property type="entry name" value="Helicase_C_4"/>
    <property type="match status" value="1"/>
</dbReference>
<evidence type="ECO:0000259" key="3">
    <source>
        <dbReference type="Pfam" id="PF13871"/>
    </source>
</evidence>
<dbReference type="InterPro" id="IPR026937">
    <property type="entry name" value="SBNO_Helicase_C_dom"/>
</dbReference>
<evidence type="ECO:0000256" key="2">
    <source>
        <dbReference type="SAM" id="MobiDB-lite"/>
    </source>
</evidence>
<feature type="compositionally biased region" description="Low complexity" evidence="2">
    <location>
        <begin position="498"/>
        <end position="562"/>
    </location>
</feature>
<dbReference type="Pfam" id="PF25373">
    <property type="entry name" value="SBNO"/>
    <property type="match status" value="1"/>
</dbReference>
<gene>
    <name evidence="5" type="ORF">DUNSADRAFT_3797</name>
</gene>
<dbReference type="PANTHER" id="PTHR12706">
    <property type="entry name" value="STRAWBERRY NOTCH-RELATED"/>
    <property type="match status" value="1"/>
</dbReference>
<proteinExistence type="inferred from homology"/>
<name>A0ABQ7GT91_DUNSA</name>
<dbReference type="InterPro" id="IPR027417">
    <property type="entry name" value="P-loop_NTPase"/>
</dbReference>
<dbReference type="SUPFAM" id="SSF52540">
    <property type="entry name" value="P-loop containing nucleoside triphosphate hydrolases"/>
    <property type="match status" value="1"/>
</dbReference>
<organism evidence="5 6">
    <name type="scientific">Dunaliella salina</name>
    <name type="common">Green alga</name>
    <name type="synonym">Protococcus salinus</name>
    <dbReference type="NCBI Taxonomy" id="3046"/>
    <lineage>
        <taxon>Eukaryota</taxon>
        <taxon>Viridiplantae</taxon>
        <taxon>Chlorophyta</taxon>
        <taxon>core chlorophytes</taxon>
        <taxon>Chlorophyceae</taxon>
        <taxon>CS clade</taxon>
        <taxon>Chlamydomonadales</taxon>
        <taxon>Dunaliellaceae</taxon>
        <taxon>Dunaliella</taxon>
    </lineage>
</organism>
<evidence type="ECO:0000313" key="5">
    <source>
        <dbReference type="EMBL" id="KAF5837834.1"/>
    </source>
</evidence>
<feature type="region of interest" description="Disordered" evidence="2">
    <location>
        <begin position="483"/>
        <end position="607"/>
    </location>
</feature>
<evidence type="ECO:0000259" key="4">
    <source>
        <dbReference type="Pfam" id="PF25373"/>
    </source>
</evidence>
<reference evidence="5" key="1">
    <citation type="submission" date="2017-08" db="EMBL/GenBank/DDBJ databases">
        <authorList>
            <person name="Polle J.E."/>
            <person name="Barry K."/>
            <person name="Cushman J."/>
            <person name="Schmutz J."/>
            <person name="Tran D."/>
            <person name="Hathwaick L.T."/>
            <person name="Yim W.C."/>
            <person name="Jenkins J."/>
            <person name="Mckie-Krisberg Z.M."/>
            <person name="Prochnik S."/>
            <person name="Lindquist E."/>
            <person name="Dockter R.B."/>
            <person name="Adam C."/>
            <person name="Molina H."/>
            <person name="Bunkerborg J."/>
            <person name="Jin E."/>
            <person name="Buchheim M."/>
            <person name="Magnuson J."/>
        </authorList>
    </citation>
    <scope>NUCLEOTIDE SEQUENCE</scope>
    <source>
        <strain evidence="5">CCAP 19/18</strain>
    </source>
</reference>
<feature type="compositionally biased region" description="Low complexity" evidence="2">
    <location>
        <begin position="569"/>
        <end position="580"/>
    </location>
</feature>
<accession>A0ABQ7GT91</accession>
<comment type="similarity">
    <text evidence="1">Belongs to the SBNO family.</text>
</comment>
<feature type="region of interest" description="Disordered" evidence="2">
    <location>
        <begin position="239"/>
        <end position="269"/>
    </location>
</feature>
<protein>
    <recommendedName>
        <fullName evidence="7">Strawberry notch helicase C domain-containing protein</fullName>
    </recommendedName>
</protein>
<dbReference type="InterPro" id="IPR057332">
    <property type="entry name" value="SBNO_a/b_dom"/>
</dbReference>
<evidence type="ECO:0000256" key="1">
    <source>
        <dbReference type="ARBA" id="ARBA00006992"/>
    </source>
</evidence>
<comment type="caution">
    <text evidence="5">The sequence shown here is derived from an EMBL/GenBank/DDBJ whole genome shotgun (WGS) entry which is preliminary data.</text>
</comment>
<evidence type="ECO:0000313" key="6">
    <source>
        <dbReference type="Proteomes" id="UP000815325"/>
    </source>
</evidence>
<dbReference type="InterPro" id="IPR026741">
    <property type="entry name" value="SNO"/>
</dbReference>
<feature type="domain" description="Strawberry notch helicase C" evidence="3">
    <location>
        <begin position="1"/>
        <end position="319"/>
    </location>
</feature>
<feature type="domain" description="SBNO alpha/beta" evidence="4">
    <location>
        <begin position="366"/>
        <end position="437"/>
    </location>
</feature>
<feature type="compositionally biased region" description="Basic and acidic residues" evidence="2">
    <location>
        <begin position="254"/>
        <end position="269"/>
    </location>
</feature>
<keyword evidence="6" id="KW-1185">Reference proteome</keyword>
<feature type="compositionally biased region" description="Low complexity" evidence="2">
    <location>
        <begin position="594"/>
        <end position="607"/>
    </location>
</feature>
<dbReference type="Proteomes" id="UP000815325">
    <property type="component" value="Unassembled WGS sequence"/>
</dbReference>